<evidence type="ECO:0000256" key="1">
    <source>
        <dbReference type="ARBA" id="ARBA00022603"/>
    </source>
</evidence>
<evidence type="ECO:0000313" key="5">
    <source>
        <dbReference type="EMBL" id="CAB4730249.1"/>
    </source>
</evidence>
<dbReference type="PANTHER" id="PTHR47313">
    <property type="entry name" value="RIBOSOMAL RNA LARGE SUBUNIT METHYLTRANSFERASE K/L"/>
    <property type="match status" value="1"/>
</dbReference>
<dbReference type="Pfam" id="PF01170">
    <property type="entry name" value="UPF0020"/>
    <property type="match status" value="1"/>
</dbReference>
<feature type="domain" description="RlmL ferredoxin-like" evidence="4">
    <location>
        <begin position="8"/>
        <end position="60"/>
    </location>
</feature>
<protein>
    <submittedName>
        <fullName evidence="5">Unannotated protein</fullName>
    </submittedName>
</protein>
<dbReference type="GO" id="GO:0070043">
    <property type="term" value="F:rRNA (guanine-N7-)-methyltransferase activity"/>
    <property type="evidence" value="ECO:0007669"/>
    <property type="project" value="TreeGrafter"/>
</dbReference>
<dbReference type="InterPro" id="IPR029063">
    <property type="entry name" value="SAM-dependent_MTases_sf"/>
</dbReference>
<accession>A0A6J6S707</accession>
<evidence type="ECO:0000256" key="2">
    <source>
        <dbReference type="ARBA" id="ARBA00022679"/>
    </source>
</evidence>
<evidence type="ECO:0000259" key="3">
    <source>
        <dbReference type="Pfam" id="PF01170"/>
    </source>
</evidence>
<organism evidence="5">
    <name type="scientific">freshwater metagenome</name>
    <dbReference type="NCBI Taxonomy" id="449393"/>
    <lineage>
        <taxon>unclassified sequences</taxon>
        <taxon>metagenomes</taxon>
        <taxon>ecological metagenomes</taxon>
    </lineage>
</organism>
<keyword evidence="2" id="KW-0808">Transferase</keyword>
<dbReference type="InterPro" id="IPR054170">
    <property type="entry name" value="RlmL_1st"/>
</dbReference>
<keyword evidence="1" id="KW-0489">Methyltransferase</keyword>
<dbReference type="GO" id="GO:0003676">
    <property type="term" value="F:nucleic acid binding"/>
    <property type="evidence" value="ECO:0007669"/>
    <property type="project" value="InterPro"/>
</dbReference>
<evidence type="ECO:0000259" key="4">
    <source>
        <dbReference type="Pfam" id="PF22020"/>
    </source>
</evidence>
<dbReference type="Gene3D" id="3.30.2130.30">
    <property type="match status" value="1"/>
</dbReference>
<dbReference type="SUPFAM" id="SSF53335">
    <property type="entry name" value="S-adenosyl-L-methionine-dependent methyltransferases"/>
    <property type="match status" value="1"/>
</dbReference>
<gene>
    <name evidence="5" type="ORF">UFOPK2602_02294</name>
    <name evidence="6" type="ORF">UFOPK4306_02604</name>
</gene>
<dbReference type="EMBL" id="CAEZXX010000231">
    <property type="protein sequence ID" value="CAB4730249.1"/>
    <property type="molecule type" value="Genomic_DNA"/>
</dbReference>
<name>A0A6J6S707_9ZZZZ</name>
<dbReference type="Pfam" id="PF22020">
    <property type="entry name" value="RlmL_1st"/>
    <property type="match status" value="1"/>
</dbReference>
<dbReference type="PROSITE" id="PS00092">
    <property type="entry name" value="N6_MTASE"/>
    <property type="match status" value="1"/>
</dbReference>
<dbReference type="EMBL" id="CAFBQP010000178">
    <property type="protein sequence ID" value="CAB5068935.1"/>
    <property type="molecule type" value="Genomic_DNA"/>
</dbReference>
<reference evidence="5" key="1">
    <citation type="submission" date="2020-05" db="EMBL/GenBank/DDBJ databases">
        <authorList>
            <person name="Chiriac C."/>
            <person name="Salcher M."/>
            <person name="Ghai R."/>
            <person name="Kavagutti S V."/>
        </authorList>
    </citation>
    <scope>NUCLEOTIDE SEQUENCE</scope>
</reference>
<dbReference type="PANTHER" id="PTHR47313:SF1">
    <property type="entry name" value="RIBOSOMAL RNA LARGE SUBUNIT METHYLTRANSFERASE K_L"/>
    <property type="match status" value="1"/>
</dbReference>
<dbReference type="AlphaFoldDB" id="A0A6J6S707"/>
<evidence type="ECO:0000313" key="6">
    <source>
        <dbReference type="EMBL" id="CAB5068935.1"/>
    </source>
</evidence>
<dbReference type="InterPro" id="IPR000241">
    <property type="entry name" value="RlmKL-like_Mtase"/>
</dbReference>
<sequence length="359" mass="39204">MSARIDTFTVCQPGLEPITHDELVRLGAKCRVTHGGVIASLTWSQLALAHLQLRTATRVLVRLARFDATNFNELGIGLRRIDWHEWLPTDADVDVRVASSASRLYHTDAIEERVREVIGEGDGAPQRLSVRIDHNLVTVSLDASGEALYMRGWRTEAVAAPIRETLAAALVLWSGWDGKAPFVDPCCGSGTVAIEAAMWARRMAPGRNRSFAFEEWPCAESVEWRKLWAAVDADVRPSGPVVHASDIDDEAVQITQRNAERAGVVLETRVVDVAVRANEPRGAKPGWVVTNPPYGARVGGNLKEIYAAVGRLAEPPWRLAVVGAQGTPTSSFGRTWEDSIPTRNGGVPVRLLKATTSER</sequence>
<dbReference type="CDD" id="cd11715">
    <property type="entry name" value="THUMP_AdoMetMT"/>
    <property type="match status" value="1"/>
</dbReference>
<dbReference type="InterPro" id="IPR002052">
    <property type="entry name" value="DNA_methylase_N6_adenine_CS"/>
</dbReference>
<dbReference type="Gene3D" id="3.40.50.150">
    <property type="entry name" value="Vaccinia Virus protein VP39"/>
    <property type="match status" value="1"/>
</dbReference>
<proteinExistence type="predicted"/>
<feature type="domain" description="Ribosomal RNA large subunit methyltransferase K/L-like methyltransferase" evidence="3">
    <location>
        <begin position="151"/>
        <end position="314"/>
    </location>
</feature>
<dbReference type="GO" id="GO:0008990">
    <property type="term" value="F:rRNA (guanine-N2-)-methyltransferase activity"/>
    <property type="evidence" value="ECO:0007669"/>
    <property type="project" value="TreeGrafter"/>
</dbReference>